<feature type="chain" id="PRO_5040448522" description="Secreted protein" evidence="1">
    <location>
        <begin position="17"/>
        <end position="75"/>
    </location>
</feature>
<gene>
    <name evidence="2" type="ORF">Slin15195_G059790</name>
</gene>
<protein>
    <recommendedName>
        <fullName evidence="4">Secreted protein</fullName>
    </recommendedName>
</protein>
<organism evidence="2 3">
    <name type="scientific">Septoria linicola</name>
    <dbReference type="NCBI Taxonomy" id="215465"/>
    <lineage>
        <taxon>Eukaryota</taxon>
        <taxon>Fungi</taxon>
        <taxon>Dikarya</taxon>
        <taxon>Ascomycota</taxon>
        <taxon>Pezizomycotina</taxon>
        <taxon>Dothideomycetes</taxon>
        <taxon>Dothideomycetidae</taxon>
        <taxon>Mycosphaerellales</taxon>
        <taxon>Mycosphaerellaceae</taxon>
        <taxon>Septoria</taxon>
    </lineage>
</organism>
<feature type="signal peptide" evidence="1">
    <location>
        <begin position="1"/>
        <end position="16"/>
    </location>
</feature>
<dbReference type="EMBL" id="CP099421">
    <property type="protein sequence ID" value="USW52660.1"/>
    <property type="molecule type" value="Genomic_DNA"/>
</dbReference>
<accession>A0A9Q9AUB3</accession>
<evidence type="ECO:0000313" key="2">
    <source>
        <dbReference type="EMBL" id="USW52660.1"/>
    </source>
</evidence>
<name>A0A9Q9AUB3_9PEZI</name>
<evidence type="ECO:0000256" key="1">
    <source>
        <dbReference type="SAM" id="SignalP"/>
    </source>
</evidence>
<dbReference type="AlphaFoldDB" id="A0A9Q9AUB3"/>
<evidence type="ECO:0000313" key="3">
    <source>
        <dbReference type="Proteomes" id="UP001056384"/>
    </source>
</evidence>
<keyword evidence="1" id="KW-0732">Signal</keyword>
<sequence length="75" mass="8211">MRLLVVLTIFAPTTWAWSCIIGGGGDGFCWPSEEERAQGFVSQLCAESHPCLLEGNGCWPNASQDRNGVWRAHCS</sequence>
<dbReference type="Proteomes" id="UP001056384">
    <property type="component" value="Chromosome 4"/>
</dbReference>
<reference evidence="2" key="1">
    <citation type="submission" date="2022-06" db="EMBL/GenBank/DDBJ databases">
        <title>Complete genome sequences of two strains of the flax pathogen Septoria linicola.</title>
        <authorList>
            <person name="Lapalu N."/>
            <person name="Simon A."/>
            <person name="Demenou B."/>
            <person name="Paumier D."/>
            <person name="Guillot M.-P."/>
            <person name="Gout L."/>
            <person name="Valade R."/>
        </authorList>
    </citation>
    <scope>NUCLEOTIDE SEQUENCE</scope>
    <source>
        <strain evidence="2">SE15195</strain>
    </source>
</reference>
<evidence type="ECO:0008006" key="4">
    <source>
        <dbReference type="Google" id="ProtNLM"/>
    </source>
</evidence>
<proteinExistence type="predicted"/>
<keyword evidence="3" id="KW-1185">Reference proteome</keyword>